<reference evidence="1" key="1">
    <citation type="submission" date="2023-11" db="EMBL/GenBank/DDBJ databases">
        <authorList>
            <person name="Poullet M."/>
        </authorList>
    </citation>
    <scope>NUCLEOTIDE SEQUENCE</scope>
    <source>
        <strain evidence="1">E1834</strain>
    </source>
</reference>
<keyword evidence="2" id="KW-1185">Reference proteome</keyword>
<organism evidence="1 2">
    <name type="scientific">Meloidogyne enterolobii</name>
    <name type="common">Root-knot nematode worm</name>
    <name type="synonym">Meloidogyne mayaguensis</name>
    <dbReference type="NCBI Taxonomy" id="390850"/>
    <lineage>
        <taxon>Eukaryota</taxon>
        <taxon>Metazoa</taxon>
        <taxon>Ecdysozoa</taxon>
        <taxon>Nematoda</taxon>
        <taxon>Chromadorea</taxon>
        <taxon>Rhabditida</taxon>
        <taxon>Tylenchina</taxon>
        <taxon>Tylenchomorpha</taxon>
        <taxon>Tylenchoidea</taxon>
        <taxon>Meloidogynidae</taxon>
        <taxon>Meloidogyninae</taxon>
        <taxon>Meloidogyne</taxon>
    </lineage>
</organism>
<protein>
    <submittedName>
        <fullName evidence="1">Uncharacterized protein</fullName>
    </submittedName>
</protein>
<proteinExistence type="predicted"/>
<accession>A0ACB0YGS3</accession>
<dbReference type="EMBL" id="CAVMJV010000012">
    <property type="protein sequence ID" value="CAK5046105.1"/>
    <property type="molecule type" value="Genomic_DNA"/>
</dbReference>
<sequence length="52" mass="6000">MDICVPSFPSFFAPLFSLDPVSLNFIKFVIIFITYTVKPDLKQQIGHCMVQY</sequence>
<evidence type="ECO:0000313" key="1">
    <source>
        <dbReference type="EMBL" id="CAK5046105.1"/>
    </source>
</evidence>
<dbReference type="Proteomes" id="UP001497535">
    <property type="component" value="Unassembled WGS sequence"/>
</dbReference>
<evidence type="ECO:0000313" key="2">
    <source>
        <dbReference type="Proteomes" id="UP001497535"/>
    </source>
</evidence>
<name>A0ACB0YGS3_MELEN</name>
<gene>
    <name evidence="1" type="ORF">MENTE1834_LOCUS11957</name>
</gene>
<comment type="caution">
    <text evidence="1">The sequence shown here is derived from an EMBL/GenBank/DDBJ whole genome shotgun (WGS) entry which is preliminary data.</text>
</comment>